<protein>
    <recommendedName>
        <fullName evidence="4">F-box domain-containing protein</fullName>
    </recommendedName>
</protein>
<sequence>MSTVSSSPAALMLSEEAQDLICFHVHSFKNTDAMNTLYSLALTSKAFLESAQHALYKAPLRALLARPTWSRAEALLLTLQTRPGLAPHIRQLYGLEPVASAIALQRKADAVPERADDIVEFVGTLSLAEDSTAEDSTAEESTAEDSKDAAEDSRDAACDWALKLARIATGTLSLSSPMRSKAHAQSWATLVPSLSRVSSLRISGNSPFVVDFQTFESWAMEWSGRKLKKLSLFGLGWTEGATKASKFRLPFSAHELLIEEVRLTAPQLLRCLPQTLNTLKSLTISSYGQGLGAVAERGSSANFETLFKLVGKRLRTFSFSALHQYEVHGDIEEYGFGHYGPALPLAAFQAFPVVTSLTLRYLADMTPTILAALAQASPRIKILDLKWTLWSGLELDGMEDPLIAALDSFPRLKRLDLGYFPVIEEDPWEIECIMEWADEKGVDLEWQGCDYPDDEDYDSEEYFGGYDSDAFCYDSECDGDCGYLHEWELE</sequence>
<keyword evidence="3" id="KW-1185">Reference proteome</keyword>
<comment type="caution">
    <text evidence="2">The sequence shown here is derived from an EMBL/GenBank/DDBJ whole genome shotgun (WGS) entry which is preliminary data.</text>
</comment>
<evidence type="ECO:0000256" key="1">
    <source>
        <dbReference type="SAM" id="MobiDB-lite"/>
    </source>
</evidence>
<evidence type="ECO:0008006" key="4">
    <source>
        <dbReference type="Google" id="ProtNLM"/>
    </source>
</evidence>
<feature type="region of interest" description="Disordered" evidence="1">
    <location>
        <begin position="130"/>
        <end position="151"/>
    </location>
</feature>
<evidence type="ECO:0000313" key="3">
    <source>
        <dbReference type="Proteomes" id="UP000193467"/>
    </source>
</evidence>
<dbReference type="OrthoDB" id="2530080at2759"/>
<dbReference type="InParanoid" id="A0A1Y2G1P9"/>
<dbReference type="SUPFAM" id="SSF52047">
    <property type="entry name" value="RNI-like"/>
    <property type="match status" value="1"/>
</dbReference>
<feature type="compositionally biased region" description="Acidic residues" evidence="1">
    <location>
        <begin position="131"/>
        <end position="143"/>
    </location>
</feature>
<accession>A0A1Y2G1P9</accession>
<organism evidence="2 3">
    <name type="scientific">Leucosporidium creatinivorum</name>
    <dbReference type="NCBI Taxonomy" id="106004"/>
    <lineage>
        <taxon>Eukaryota</taxon>
        <taxon>Fungi</taxon>
        <taxon>Dikarya</taxon>
        <taxon>Basidiomycota</taxon>
        <taxon>Pucciniomycotina</taxon>
        <taxon>Microbotryomycetes</taxon>
        <taxon>Leucosporidiales</taxon>
        <taxon>Leucosporidium</taxon>
    </lineage>
</organism>
<dbReference type="AlphaFoldDB" id="A0A1Y2G1P9"/>
<gene>
    <name evidence="2" type="ORF">BCR35DRAFT_349736</name>
</gene>
<dbReference type="EMBL" id="MCGR01000003">
    <property type="protein sequence ID" value="ORY90824.1"/>
    <property type="molecule type" value="Genomic_DNA"/>
</dbReference>
<dbReference type="InterPro" id="IPR032675">
    <property type="entry name" value="LRR_dom_sf"/>
</dbReference>
<evidence type="ECO:0000313" key="2">
    <source>
        <dbReference type="EMBL" id="ORY90824.1"/>
    </source>
</evidence>
<dbReference type="Gene3D" id="3.80.10.10">
    <property type="entry name" value="Ribonuclease Inhibitor"/>
    <property type="match status" value="1"/>
</dbReference>
<name>A0A1Y2G1P9_9BASI</name>
<proteinExistence type="predicted"/>
<dbReference type="Proteomes" id="UP000193467">
    <property type="component" value="Unassembled WGS sequence"/>
</dbReference>
<reference evidence="2 3" key="1">
    <citation type="submission" date="2016-07" db="EMBL/GenBank/DDBJ databases">
        <title>Pervasive Adenine N6-methylation of Active Genes in Fungi.</title>
        <authorList>
            <consortium name="DOE Joint Genome Institute"/>
            <person name="Mondo S.J."/>
            <person name="Dannebaum R.O."/>
            <person name="Kuo R.C."/>
            <person name="Labutti K."/>
            <person name="Haridas S."/>
            <person name="Kuo A."/>
            <person name="Salamov A."/>
            <person name="Ahrendt S.R."/>
            <person name="Lipzen A."/>
            <person name="Sullivan W."/>
            <person name="Andreopoulos W.B."/>
            <person name="Clum A."/>
            <person name="Lindquist E."/>
            <person name="Daum C."/>
            <person name="Ramamoorthy G.K."/>
            <person name="Gryganskyi A."/>
            <person name="Culley D."/>
            <person name="Magnuson J.K."/>
            <person name="James T.Y."/>
            <person name="O'Malley M.A."/>
            <person name="Stajich J.E."/>
            <person name="Spatafora J.W."/>
            <person name="Visel A."/>
            <person name="Grigoriev I.V."/>
        </authorList>
    </citation>
    <scope>NUCLEOTIDE SEQUENCE [LARGE SCALE GENOMIC DNA]</scope>
    <source>
        <strain evidence="2 3">62-1032</strain>
    </source>
</reference>